<proteinExistence type="predicted"/>
<evidence type="ECO:0000313" key="2">
    <source>
        <dbReference type="EMBL" id="CAI4003222.1"/>
    </source>
</evidence>
<evidence type="ECO:0000313" key="3">
    <source>
        <dbReference type="EMBL" id="CAL1156597.1"/>
    </source>
</evidence>
<comment type="caution">
    <text evidence="2">The sequence shown here is derived from an EMBL/GenBank/DDBJ whole genome shotgun (WGS) entry which is preliminary data.</text>
</comment>
<feature type="compositionally biased region" description="Basic residues" evidence="1">
    <location>
        <begin position="344"/>
        <end position="359"/>
    </location>
</feature>
<sequence>MGSAQSNDESAPHAAPESQPLSPPPEVATTQSPQSPQPKPDAVMWRIGPGMSLKDLGLGRPQFEEQIGDVGPFLQLYREGPWIIVENISSFALGILPQVRRGRFLRGDEEGLSQVLEPGETYQLRFSTDEEHYRMGYESHLPHFVCDGISKRVDPTQIQLICQPAARDSDGWYFMSGKDGVGRPEVWLVYIDFASVADTIGCYGCYVKHQLIQTCTFLDTRRPARRVDLPLQEIRFCQDSCGQEFRDGRSLQSTVQQLKQGQVTVAELGIRVVALESVHFALDNRRLKCVKSAFPASQSIPVLLVDLREPRIKEEWDSKFTAGKRISTHEEARQMDLAPQNSKGKGKGKGKKGRGKPRGKRENRP</sequence>
<accession>A0A9P1GAJ1</accession>
<feature type="region of interest" description="Disordered" evidence="1">
    <location>
        <begin position="1"/>
        <end position="42"/>
    </location>
</feature>
<dbReference type="Proteomes" id="UP001152797">
    <property type="component" value="Unassembled WGS sequence"/>
</dbReference>
<evidence type="ECO:0000313" key="4">
    <source>
        <dbReference type="Proteomes" id="UP001152797"/>
    </source>
</evidence>
<reference evidence="3" key="2">
    <citation type="submission" date="2024-04" db="EMBL/GenBank/DDBJ databases">
        <authorList>
            <person name="Chen Y."/>
            <person name="Shah S."/>
            <person name="Dougan E. K."/>
            <person name="Thang M."/>
            <person name="Chan C."/>
        </authorList>
    </citation>
    <scope>NUCLEOTIDE SEQUENCE [LARGE SCALE GENOMIC DNA]</scope>
</reference>
<feature type="region of interest" description="Disordered" evidence="1">
    <location>
        <begin position="323"/>
        <end position="365"/>
    </location>
</feature>
<dbReference type="EMBL" id="CAMXCT010003230">
    <property type="protein sequence ID" value="CAI4003222.1"/>
    <property type="molecule type" value="Genomic_DNA"/>
</dbReference>
<dbReference type="AlphaFoldDB" id="A0A9P1GAJ1"/>
<name>A0A9P1GAJ1_9DINO</name>
<organism evidence="2">
    <name type="scientific">Cladocopium goreaui</name>
    <dbReference type="NCBI Taxonomy" id="2562237"/>
    <lineage>
        <taxon>Eukaryota</taxon>
        <taxon>Sar</taxon>
        <taxon>Alveolata</taxon>
        <taxon>Dinophyceae</taxon>
        <taxon>Suessiales</taxon>
        <taxon>Symbiodiniaceae</taxon>
        <taxon>Cladocopium</taxon>
    </lineage>
</organism>
<protein>
    <submittedName>
        <fullName evidence="2">Uncharacterized protein</fullName>
    </submittedName>
</protein>
<dbReference type="EMBL" id="CAMXCT030003230">
    <property type="protein sequence ID" value="CAL4790534.1"/>
    <property type="molecule type" value="Genomic_DNA"/>
</dbReference>
<gene>
    <name evidence="2" type="ORF">C1SCF055_LOCUS29109</name>
</gene>
<keyword evidence="4" id="KW-1185">Reference proteome</keyword>
<reference evidence="2" key="1">
    <citation type="submission" date="2022-10" db="EMBL/GenBank/DDBJ databases">
        <authorList>
            <person name="Chen Y."/>
            <person name="Dougan E. K."/>
            <person name="Chan C."/>
            <person name="Rhodes N."/>
            <person name="Thang M."/>
        </authorList>
    </citation>
    <scope>NUCLEOTIDE SEQUENCE</scope>
</reference>
<dbReference type="EMBL" id="CAMXCT020003230">
    <property type="protein sequence ID" value="CAL1156597.1"/>
    <property type="molecule type" value="Genomic_DNA"/>
</dbReference>
<dbReference type="OrthoDB" id="449399at2759"/>
<evidence type="ECO:0000256" key="1">
    <source>
        <dbReference type="SAM" id="MobiDB-lite"/>
    </source>
</evidence>